<sequence>MESPWRIGHDANNNTAREASDELSDLDHQMATLFTDLNEFDEARAQQQRILEQLPEMRRYRSTQRNVLKVDKVMDWVESTTSQLLWIDGNNILQRETFSALFVAPLLIFGEDSFETYLVLRHFCGDSQSVKPSNYRTLIQALLVQIFKQRSDIWGTISSHFTKESAGNIRLLWNFFAKCLKVARAQCTFIIIDSIDFLVSESTEDGISEKEFVMKELNALVNESNSLIKILLTASLSQGTQSAHTTNSSTLASLSYTAQCQSQGKLSMAIIQDHLTLVSHKLVEIQEKRCNTIQFAQLPMIYSVNSTIYTRDDGSLRAFVVSELSGMDPRPFGAYSPLVIRAWAIGHNGKDFIKRFYDLNIQQFAGEVKVVELKYIPAGYLQDEHLQRPQLIERGRRYWELGSEVCLMGFKTADSLWHIIIDQRLQPIEARPLQELDVELSPVLHSHLKPLAAITCPPRIPAYCLHDNVWSELDVVNIQEPDFQYLPFGEPYLRQIEMLRTVIGPYKEKHYMPSNPTLVFLHGVPGAGKATAARYSAKYTRRPLLSILSADIIKYGGKVEETFTQLLNRAERWRAILLVKNVELMFRGTSRETLDLGLNRMLLIKALETHRGLVFLTTNRINLIDVNVFSRITVSIEFPSLNDVEKWGILTNLAEHYGLKRDNTWHKLSVKHLNGWEIQDAFITALNSSDGDSILWWEHFSSLIESKLILRRTTDSLYEIEERKMRSS</sequence>
<proteinExistence type="predicted"/>
<dbReference type="EMBL" id="KN832890">
    <property type="protein sequence ID" value="KIM94475.1"/>
    <property type="molecule type" value="Genomic_DNA"/>
</dbReference>
<dbReference type="PANTHER" id="PTHR46411:SF4">
    <property type="entry name" value="AAA+ ATPASE DOMAIN-CONTAINING PROTEIN"/>
    <property type="match status" value="1"/>
</dbReference>
<dbReference type="Pfam" id="PF22942">
    <property type="entry name" value="DUF7025"/>
    <property type="match status" value="1"/>
</dbReference>
<dbReference type="InterPro" id="IPR054289">
    <property type="entry name" value="DUF7025"/>
</dbReference>
<dbReference type="SUPFAM" id="SSF52540">
    <property type="entry name" value="P-loop containing nucleoside triphosphate hydrolases"/>
    <property type="match status" value="1"/>
</dbReference>
<evidence type="ECO:0000259" key="4">
    <source>
        <dbReference type="Pfam" id="PF24883"/>
    </source>
</evidence>
<gene>
    <name evidence="5" type="ORF">OIDMADRAFT_60802</name>
</gene>
<dbReference type="OrthoDB" id="3560423at2759"/>
<evidence type="ECO:0000313" key="6">
    <source>
        <dbReference type="Proteomes" id="UP000054321"/>
    </source>
</evidence>
<dbReference type="GO" id="GO:0005524">
    <property type="term" value="F:ATP binding"/>
    <property type="evidence" value="ECO:0007669"/>
    <property type="project" value="InterPro"/>
</dbReference>
<evidence type="ECO:0000256" key="1">
    <source>
        <dbReference type="ARBA" id="ARBA00022737"/>
    </source>
</evidence>
<dbReference type="HOGENOM" id="CLU_380393_0_0_1"/>
<dbReference type="InterPro" id="IPR003959">
    <property type="entry name" value="ATPase_AAA_core"/>
</dbReference>
<keyword evidence="1" id="KW-0677">Repeat</keyword>
<accession>A0A0C3GEA1</accession>
<dbReference type="Gene3D" id="3.40.50.300">
    <property type="entry name" value="P-loop containing nucleotide triphosphate hydrolases"/>
    <property type="match status" value="1"/>
</dbReference>
<dbReference type="GO" id="GO:0016887">
    <property type="term" value="F:ATP hydrolysis activity"/>
    <property type="evidence" value="ECO:0007669"/>
    <property type="project" value="InterPro"/>
</dbReference>
<name>A0A0C3GEA1_OIDMZ</name>
<feature type="domain" description="DUF7025" evidence="3">
    <location>
        <begin position="287"/>
        <end position="381"/>
    </location>
</feature>
<dbReference type="PANTHER" id="PTHR46411">
    <property type="entry name" value="FAMILY ATPASE, PUTATIVE-RELATED"/>
    <property type="match status" value="1"/>
</dbReference>
<evidence type="ECO:0000313" key="5">
    <source>
        <dbReference type="EMBL" id="KIM94475.1"/>
    </source>
</evidence>
<dbReference type="AlphaFoldDB" id="A0A0C3GEA1"/>
<dbReference type="STRING" id="913774.A0A0C3GEA1"/>
<keyword evidence="6" id="KW-1185">Reference proteome</keyword>
<organism evidence="5 6">
    <name type="scientific">Oidiodendron maius (strain Zn)</name>
    <dbReference type="NCBI Taxonomy" id="913774"/>
    <lineage>
        <taxon>Eukaryota</taxon>
        <taxon>Fungi</taxon>
        <taxon>Dikarya</taxon>
        <taxon>Ascomycota</taxon>
        <taxon>Pezizomycotina</taxon>
        <taxon>Leotiomycetes</taxon>
        <taxon>Leotiomycetes incertae sedis</taxon>
        <taxon>Myxotrichaceae</taxon>
        <taxon>Oidiodendron</taxon>
    </lineage>
</organism>
<dbReference type="Pfam" id="PF00004">
    <property type="entry name" value="AAA"/>
    <property type="match status" value="1"/>
</dbReference>
<dbReference type="InterPro" id="IPR027417">
    <property type="entry name" value="P-loop_NTPase"/>
</dbReference>
<feature type="domain" description="ATPase AAA-type core" evidence="2">
    <location>
        <begin position="519"/>
        <end position="639"/>
    </location>
</feature>
<reference evidence="5 6" key="1">
    <citation type="submission" date="2014-04" db="EMBL/GenBank/DDBJ databases">
        <authorList>
            <consortium name="DOE Joint Genome Institute"/>
            <person name="Kuo A."/>
            <person name="Martino E."/>
            <person name="Perotto S."/>
            <person name="Kohler A."/>
            <person name="Nagy L.G."/>
            <person name="Floudas D."/>
            <person name="Copeland A."/>
            <person name="Barry K.W."/>
            <person name="Cichocki N."/>
            <person name="Veneault-Fourrey C."/>
            <person name="LaButti K."/>
            <person name="Lindquist E.A."/>
            <person name="Lipzen A."/>
            <person name="Lundell T."/>
            <person name="Morin E."/>
            <person name="Murat C."/>
            <person name="Sun H."/>
            <person name="Tunlid A."/>
            <person name="Henrissat B."/>
            <person name="Grigoriev I.V."/>
            <person name="Hibbett D.S."/>
            <person name="Martin F."/>
            <person name="Nordberg H.P."/>
            <person name="Cantor M.N."/>
            <person name="Hua S.X."/>
        </authorList>
    </citation>
    <scope>NUCLEOTIDE SEQUENCE [LARGE SCALE GENOMIC DNA]</scope>
    <source>
        <strain evidence="5 6">Zn</strain>
    </source>
</reference>
<protein>
    <submittedName>
        <fullName evidence="5">Uncharacterized protein</fullName>
    </submittedName>
</protein>
<evidence type="ECO:0000259" key="2">
    <source>
        <dbReference type="Pfam" id="PF00004"/>
    </source>
</evidence>
<feature type="domain" description="Nephrocystin 3-like N-terminal" evidence="4">
    <location>
        <begin position="63"/>
        <end position="233"/>
    </location>
</feature>
<reference evidence="6" key="2">
    <citation type="submission" date="2015-01" db="EMBL/GenBank/DDBJ databases">
        <title>Evolutionary Origins and Diversification of the Mycorrhizal Mutualists.</title>
        <authorList>
            <consortium name="DOE Joint Genome Institute"/>
            <consortium name="Mycorrhizal Genomics Consortium"/>
            <person name="Kohler A."/>
            <person name="Kuo A."/>
            <person name="Nagy L.G."/>
            <person name="Floudas D."/>
            <person name="Copeland A."/>
            <person name="Barry K.W."/>
            <person name="Cichocki N."/>
            <person name="Veneault-Fourrey C."/>
            <person name="LaButti K."/>
            <person name="Lindquist E.A."/>
            <person name="Lipzen A."/>
            <person name="Lundell T."/>
            <person name="Morin E."/>
            <person name="Murat C."/>
            <person name="Riley R."/>
            <person name="Ohm R."/>
            <person name="Sun H."/>
            <person name="Tunlid A."/>
            <person name="Henrissat B."/>
            <person name="Grigoriev I.V."/>
            <person name="Hibbett D.S."/>
            <person name="Martin F."/>
        </authorList>
    </citation>
    <scope>NUCLEOTIDE SEQUENCE [LARGE SCALE GENOMIC DNA]</scope>
    <source>
        <strain evidence="6">Zn</strain>
    </source>
</reference>
<dbReference type="InterPro" id="IPR056884">
    <property type="entry name" value="NPHP3-like_N"/>
</dbReference>
<evidence type="ECO:0000259" key="3">
    <source>
        <dbReference type="Pfam" id="PF22942"/>
    </source>
</evidence>
<dbReference type="Pfam" id="PF24883">
    <property type="entry name" value="NPHP3_N"/>
    <property type="match status" value="1"/>
</dbReference>
<dbReference type="Proteomes" id="UP000054321">
    <property type="component" value="Unassembled WGS sequence"/>
</dbReference>
<dbReference type="InParanoid" id="A0A0C3GEA1"/>